<sequence>MDLEVLSKLDELKAAEYGRIKKKVKENNVDILDFYPDLDLITPYTSSNSATSNNIKPYQLLPFFKTIIVDVIPLPNEDLFERYYGVSVEELIELERKERAVIRLPGLYSHYKGLDYLDPILSRRPHSSFLVNLVFGSLINDKIVEQSEEIENFFKEKDFDFGNNVSMEMGMIDPLVLVSSDIITGNKPYLGNFTNNDYIKFTRNNFLKLNYAGYNNVNRFIKGILDAGHGRLDWAFSYSSAYASFLADPLLNSLNGTHMVSYNMKEILNDLILRTSNETLKKGFLSKSSEILSYDLGRTLSEEIVMHLPLNIDDALAFDSEGAIDALNSLEKVITDKNSDEIIEFTSTLQNELSEAGQIVEGMRDAKEKHTTNISHISTTISLLGAGAAYLSEDPNIKPILYATSLISKVIGSTVKTESIQKLIEGVFKLNKSDHVLFLYKNHGKFSITPKTREIRVLNSKKAYSDTLSMKYDYYEYIYKNIPILRVLIDITARMIVGKGLSLKYTGDDEVPDTKMMEMLEKWRDENLHDELIILQMKYLLLYGKSFFLKTVIKKGKKRDIKLKMIHPKIIRPFYKNRKLKGYKILNERGDEQLFRKDDIVDFKPTTRNISFVEKYIYLFDEIYPIITNKENRPKLLYDILFEDMDKAGILSHQSYGESEALFLNSLKLAQFLENWLWTAIILMSIGDLNRQYNSNEKALEYYLKANDHIEGKVFSGLMEKIEMDLNNRIIETQQILWFKKT</sequence>
<gene>
    <name evidence="1" type="ORF">HG719_09620</name>
</gene>
<name>A0A7K4DQJ8_9EURY</name>
<evidence type="ECO:0000313" key="2">
    <source>
        <dbReference type="Proteomes" id="UP000591058"/>
    </source>
</evidence>
<dbReference type="AlphaFoldDB" id="A0A7K4DQJ8"/>
<dbReference type="RefSeq" id="WP_169032879.1">
    <property type="nucleotide sequence ID" value="NZ_JABBYL010000033.1"/>
</dbReference>
<reference evidence="1 2" key="1">
    <citation type="submission" date="2020-04" db="EMBL/GenBank/DDBJ databases">
        <title>Draft genome of Methanobacterium subterraneum isolated from animal feces.</title>
        <authorList>
            <person name="Ouboter H.T."/>
            <person name="Berger S."/>
            <person name="Gungor E."/>
            <person name="Jetten M.S.M."/>
            <person name="Welte C.U."/>
        </authorList>
    </citation>
    <scope>NUCLEOTIDE SEQUENCE [LARGE SCALE GENOMIC DNA]</scope>
    <source>
        <strain evidence="1">HO_2020</strain>
    </source>
</reference>
<evidence type="ECO:0000313" key="1">
    <source>
        <dbReference type="EMBL" id="NMO10075.1"/>
    </source>
</evidence>
<proteinExistence type="predicted"/>
<protein>
    <submittedName>
        <fullName evidence="1">Tetratricopeptide repeat protein</fullName>
    </submittedName>
</protein>
<organism evidence="1 2">
    <name type="scientific">Methanobacterium subterraneum</name>
    <dbReference type="NCBI Taxonomy" id="59277"/>
    <lineage>
        <taxon>Archaea</taxon>
        <taxon>Methanobacteriati</taxon>
        <taxon>Methanobacteriota</taxon>
        <taxon>Methanomada group</taxon>
        <taxon>Methanobacteria</taxon>
        <taxon>Methanobacteriales</taxon>
        <taxon>Methanobacteriaceae</taxon>
        <taxon>Methanobacterium</taxon>
    </lineage>
</organism>
<dbReference type="Proteomes" id="UP000591058">
    <property type="component" value="Unassembled WGS sequence"/>
</dbReference>
<dbReference type="EMBL" id="JABBYL010000033">
    <property type="protein sequence ID" value="NMO10075.1"/>
    <property type="molecule type" value="Genomic_DNA"/>
</dbReference>
<comment type="caution">
    <text evidence="1">The sequence shown here is derived from an EMBL/GenBank/DDBJ whole genome shotgun (WGS) entry which is preliminary data.</text>
</comment>
<accession>A0A7K4DQJ8</accession>